<dbReference type="InterPro" id="IPR002541">
    <property type="entry name" value="Cyt_c_assembly"/>
</dbReference>
<reference evidence="3 4" key="1">
    <citation type="submission" date="2020-12" db="EMBL/GenBank/DDBJ databases">
        <authorList>
            <person name="Shan Y."/>
        </authorList>
    </citation>
    <scope>NUCLEOTIDE SEQUENCE [LARGE SCALE GENOMIC DNA]</scope>
    <source>
        <strain evidence="4">csc3.9</strain>
    </source>
</reference>
<dbReference type="Pfam" id="PF01578">
    <property type="entry name" value="Cytochrom_C_asm"/>
    <property type="match status" value="1"/>
</dbReference>
<keyword evidence="4" id="KW-1185">Reference proteome</keyword>
<dbReference type="AlphaFoldDB" id="A0A7T4R2M7"/>
<feature type="domain" description="Cytochrome c assembly protein" evidence="2">
    <location>
        <begin position="42"/>
        <end position="260"/>
    </location>
</feature>
<gene>
    <name evidence="3" type="primary">ccsA</name>
    <name evidence="3" type="ORF">I6N98_05170</name>
</gene>
<feature type="transmembrane region" description="Helical" evidence="1">
    <location>
        <begin position="125"/>
        <end position="151"/>
    </location>
</feature>
<dbReference type="RefSeq" id="WP_198570730.1">
    <property type="nucleotide sequence ID" value="NZ_CP066167.1"/>
</dbReference>
<evidence type="ECO:0000259" key="2">
    <source>
        <dbReference type="Pfam" id="PF01578"/>
    </source>
</evidence>
<feature type="transmembrane region" description="Helical" evidence="1">
    <location>
        <begin position="63"/>
        <end position="87"/>
    </location>
</feature>
<dbReference type="EMBL" id="CP066167">
    <property type="protein sequence ID" value="QQD19245.1"/>
    <property type="molecule type" value="Genomic_DNA"/>
</dbReference>
<keyword evidence="1" id="KW-0472">Membrane</keyword>
<feature type="transmembrane region" description="Helical" evidence="1">
    <location>
        <begin position="94"/>
        <end position="113"/>
    </location>
</feature>
<dbReference type="Proteomes" id="UP000596063">
    <property type="component" value="Chromosome"/>
</dbReference>
<protein>
    <submittedName>
        <fullName evidence="3">Cytochrome c biogenesis protein CcsA</fullName>
    </submittedName>
</protein>
<proteinExistence type="predicted"/>
<feature type="transmembrane region" description="Helical" evidence="1">
    <location>
        <begin position="6"/>
        <end position="24"/>
    </location>
</feature>
<dbReference type="PANTHER" id="PTHR38034">
    <property type="entry name" value="INNER MEMBRANE PROTEIN YPJD"/>
    <property type="match status" value="1"/>
</dbReference>
<feature type="transmembrane region" description="Helical" evidence="1">
    <location>
        <begin position="212"/>
        <end position="232"/>
    </location>
</feature>
<feature type="transmembrane region" description="Helical" evidence="1">
    <location>
        <begin position="181"/>
        <end position="200"/>
    </location>
</feature>
<dbReference type="GO" id="GO:0020037">
    <property type="term" value="F:heme binding"/>
    <property type="evidence" value="ECO:0007669"/>
    <property type="project" value="InterPro"/>
</dbReference>
<organism evidence="3 4">
    <name type="scientific">Spongiibacter nanhainus</name>
    <dbReference type="NCBI Taxonomy" id="2794344"/>
    <lineage>
        <taxon>Bacteria</taxon>
        <taxon>Pseudomonadati</taxon>
        <taxon>Pseudomonadota</taxon>
        <taxon>Gammaproteobacteria</taxon>
        <taxon>Cellvibrionales</taxon>
        <taxon>Spongiibacteraceae</taxon>
        <taxon>Spongiibacter</taxon>
    </lineage>
</organism>
<name>A0A7T4R2M7_9GAMM</name>
<dbReference type="InterPro" id="IPR052372">
    <property type="entry name" value="YpjD/HemX"/>
</dbReference>
<sequence>MNTATSFIAITLYIVATALQLRRMRAASNSTVGPGPTALAIGALATACHLFAAASAIHTPDGAHLGAIQVMSLVGATIVVITLSASLRRPLHNLLMVVYPLATVLLLAEWLTPAAENLEHYSTGVLSHIVLSILSYSVLTMAAAQALILWVQDSRLRHHRLTGFHSLLPPIQTMEAMLFELIWAGLILLTLAIVTGAIYVDDLLAQHLAHKTVFSLLAWLLFAVLLGGRMILGWRGRIAIRWTLGAFACLLLGYLGTKVALTVITL</sequence>
<feature type="transmembrane region" description="Helical" evidence="1">
    <location>
        <begin position="244"/>
        <end position="264"/>
    </location>
</feature>
<keyword evidence="1" id="KW-0812">Transmembrane</keyword>
<dbReference type="GO" id="GO:0005886">
    <property type="term" value="C:plasma membrane"/>
    <property type="evidence" value="ECO:0007669"/>
    <property type="project" value="TreeGrafter"/>
</dbReference>
<keyword evidence="1" id="KW-1133">Transmembrane helix</keyword>
<dbReference type="PANTHER" id="PTHR38034:SF1">
    <property type="entry name" value="INNER MEMBRANE PROTEIN YPJD"/>
    <property type="match status" value="1"/>
</dbReference>
<evidence type="ECO:0000313" key="4">
    <source>
        <dbReference type="Proteomes" id="UP000596063"/>
    </source>
</evidence>
<accession>A0A7T4R2M7</accession>
<evidence type="ECO:0000256" key="1">
    <source>
        <dbReference type="SAM" id="Phobius"/>
    </source>
</evidence>
<feature type="transmembrane region" description="Helical" evidence="1">
    <location>
        <begin position="36"/>
        <end position="57"/>
    </location>
</feature>
<evidence type="ECO:0000313" key="3">
    <source>
        <dbReference type="EMBL" id="QQD19245.1"/>
    </source>
</evidence>
<dbReference type="GO" id="GO:0017004">
    <property type="term" value="P:cytochrome complex assembly"/>
    <property type="evidence" value="ECO:0007669"/>
    <property type="project" value="InterPro"/>
</dbReference>
<dbReference type="KEGG" id="snan:I6N98_05170"/>